<dbReference type="InterPro" id="IPR002104">
    <property type="entry name" value="Integrase_catalytic"/>
</dbReference>
<dbReference type="PANTHER" id="PTHR30349:SF91">
    <property type="entry name" value="INTA PROTEIN"/>
    <property type="match status" value="1"/>
</dbReference>
<gene>
    <name evidence="3" type="ORF">SO3561_01350</name>
</gene>
<dbReference type="CDD" id="cd01189">
    <property type="entry name" value="INT_ICEBs1_C_like"/>
    <property type="match status" value="1"/>
</dbReference>
<dbReference type="Gene3D" id="1.10.443.10">
    <property type="entry name" value="Intergrase catalytic core"/>
    <property type="match status" value="1"/>
</dbReference>
<dbReference type="GO" id="GO:0015074">
    <property type="term" value="P:DNA integration"/>
    <property type="evidence" value="ECO:0007669"/>
    <property type="project" value="InterPro"/>
</dbReference>
<dbReference type="InterPro" id="IPR050090">
    <property type="entry name" value="Tyrosine_recombinase_XerCD"/>
</dbReference>
<protein>
    <submittedName>
        <fullName evidence="3">Site-specific integrase</fullName>
    </submittedName>
</protein>
<dbReference type="InterPro" id="IPR013762">
    <property type="entry name" value="Integrase-like_cat_sf"/>
</dbReference>
<comment type="caution">
    <text evidence="3">The sequence shown here is derived from an EMBL/GenBank/DDBJ whole genome shotgun (WGS) entry which is preliminary data.</text>
</comment>
<evidence type="ECO:0000313" key="3">
    <source>
        <dbReference type="EMBL" id="GAX49861.1"/>
    </source>
</evidence>
<accession>A0A250V6Q0</accession>
<organism evidence="3 4">
    <name type="scientific">Streptomyces olivochromogenes</name>
    <dbReference type="NCBI Taxonomy" id="1963"/>
    <lineage>
        <taxon>Bacteria</taxon>
        <taxon>Bacillati</taxon>
        <taxon>Actinomycetota</taxon>
        <taxon>Actinomycetes</taxon>
        <taxon>Kitasatosporales</taxon>
        <taxon>Streptomycetaceae</taxon>
        <taxon>Streptomyces</taxon>
    </lineage>
</organism>
<feature type="domain" description="Tyr recombinase" evidence="2">
    <location>
        <begin position="1"/>
        <end position="171"/>
    </location>
</feature>
<dbReference type="InterPro" id="IPR011010">
    <property type="entry name" value="DNA_brk_join_enz"/>
</dbReference>
<evidence type="ECO:0000313" key="4">
    <source>
        <dbReference type="Proteomes" id="UP000217446"/>
    </source>
</evidence>
<sequence length="184" mass="21296">MLSIALGLRRGEVIGLRWQDVDLDKREIRIRKQRQRVGGEAYEDDAKGRRRRQVLPLPAICVAPLRYQRMRQTAMRERAGDRWEESGHVFTTRTGRPIEPRNVYRSFTRVAKNADLRVIRLHDARHGCATLLTAAGVAPRVVMEILGHSQIAVTMNVYAHVVQDTQREAVSHMDRLLTRRLQRE</sequence>
<keyword evidence="1" id="KW-0233">DNA recombination</keyword>
<dbReference type="PROSITE" id="PS51898">
    <property type="entry name" value="TYR_RECOMBINASE"/>
    <property type="match status" value="1"/>
</dbReference>
<dbReference type="SUPFAM" id="SSF56349">
    <property type="entry name" value="DNA breaking-rejoining enzymes"/>
    <property type="match status" value="1"/>
</dbReference>
<dbReference type="Proteomes" id="UP000217446">
    <property type="component" value="Unassembled WGS sequence"/>
</dbReference>
<keyword evidence="4" id="KW-1185">Reference proteome</keyword>
<evidence type="ECO:0000256" key="1">
    <source>
        <dbReference type="ARBA" id="ARBA00023172"/>
    </source>
</evidence>
<reference evidence="4" key="1">
    <citation type="submission" date="2017-05" db="EMBL/GenBank/DDBJ databases">
        <title>Streptomyces olivochromogenes NBRC 3561 whole genome shotgun sequence.</title>
        <authorList>
            <person name="Dohra H."/>
            <person name="Kodani S."/>
        </authorList>
    </citation>
    <scope>NUCLEOTIDE SEQUENCE [LARGE SCALE GENOMIC DNA]</scope>
    <source>
        <strain evidence="4">NBRC 3561</strain>
    </source>
</reference>
<evidence type="ECO:0000259" key="2">
    <source>
        <dbReference type="PROSITE" id="PS51898"/>
    </source>
</evidence>
<dbReference type="GO" id="GO:0003677">
    <property type="term" value="F:DNA binding"/>
    <property type="evidence" value="ECO:0007669"/>
    <property type="project" value="InterPro"/>
</dbReference>
<dbReference type="PANTHER" id="PTHR30349">
    <property type="entry name" value="PHAGE INTEGRASE-RELATED"/>
    <property type="match status" value="1"/>
</dbReference>
<dbReference type="EMBL" id="BDQI01000002">
    <property type="protein sequence ID" value="GAX49861.1"/>
    <property type="molecule type" value="Genomic_DNA"/>
</dbReference>
<proteinExistence type="predicted"/>
<name>A0A250V6Q0_STROL</name>
<dbReference type="AlphaFoldDB" id="A0A250V6Q0"/>
<dbReference type="Pfam" id="PF00589">
    <property type="entry name" value="Phage_integrase"/>
    <property type="match status" value="1"/>
</dbReference>
<dbReference type="GO" id="GO:0006310">
    <property type="term" value="P:DNA recombination"/>
    <property type="evidence" value="ECO:0007669"/>
    <property type="project" value="UniProtKB-KW"/>
</dbReference>